<proteinExistence type="inferred from homology"/>
<dbReference type="GO" id="GO:0006310">
    <property type="term" value="P:DNA recombination"/>
    <property type="evidence" value="ECO:0007669"/>
    <property type="project" value="UniProtKB-KW"/>
</dbReference>
<keyword evidence="4" id="KW-1185">Reference proteome</keyword>
<comment type="similarity">
    <text evidence="1">Belongs to the helicase family.</text>
</comment>
<dbReference type="EC" id="5.6.2.3" evidence="1"/>
<accession>A0A9N9CHY5</accession>
<dbReference type="OrthoDB" id="2325450at2759"/>
<feature type="domain" description="DNA helicase Pif1-like DEAD-box helicase" evidence="2">
    <location>
        <begin position="209"/>
        <end position="394"/>
    </location>
</feature>
<evidence type="ECO:0000259" key="2">
    <source>
        <dbReference type="Pfam" id="PF05970"/>
    </source>
</evidence>
<dbReference type="InterPro" id="IPR051055">
    <property type="entry name" value="PIF1_helicase"/>
</dbReference>
<organism evidence="3 4">
    <name type="scientific">Cetraspora pellucida</name>
    <dbReference type="NCBI Taxonomy" id="1433469"/>
    <lineage>
        <taxon>Eukaryota</taxon>
        <taxon>Fungi</taxon>
        <taxon>Fungi incertae sedis</taxon>
        <taxon>Mucoromycota</taxon>
        <taxon>Glomeromycotina</taxon>
        <taxon>Glomeromycetes</taxon>
        <taxon>Diversisporales</taxon>
        <taxon>Gigasporaceae</taxon>
        <taxon>Cetraspora</taxon>
    </lineage>
</organism>
<dbReference type="GO" id="GO:0043139">
    <property type="term" value="F:5'-3' DNA helicase activity"/>
    <property type="evidence" value="ECO:0007669"/>
    <property type="project" value="UniProtKB-EC"/>
</dbReference>
<dbReference type="GO" id="GO:0000723">
    <property type="term" value="P:telomere maintenance"/>
    <property type="evidence" value="ECO:0007669"/>
    <property type="project" value="InterPro"/>
</dbReference>
<evidence type="ECO:0000313" key="4">
    <source>
        <dbReference type="Proteomes" id="UP000789759"/>
    </source>
</evidence>
<dbReference type="Proteomes" id="UP000789759">
    <property type="component" value="Unassembled WGS sequence"/>
</dbReference>
<dbReference type="InterPro" id="IPR027417">
    <property type="entry name" value="P-loop_NTPase"/>
</dbReference>
<reference evidence="3" key="1">
    <citation type="submission" date="2021-06" db="EMBL/GenBank/DDBJ databases">
        <authorList>
            <person name="Kallberg Y."/>
            <person name="Tangrot J."/>
            <person name="Rosling A."/>
        </authorList>
    </citation>
    <scope>NUCLEOTIDE SEQUENCE</scope>
    <source>
        <strain evidence="3">FL966</strain>
    </source>
</reference>
<name>A0A9N9CHY5_9GLOM</name>
<keyword evidence="1" id="KW-0347">Helicase</keyword>
<dbReference type="SUPFAM" id="SSF52540">
    <property type="entry name" value="P-loop containing nucleoside triphosphate hydrolases"/>
    <property type="match status" value="2"/>
</dbReference>
<dbReference type="GO" id="GO:0006281">
    <property type="term" value="P:DNA repair"/>
    <property type="evidence" value="ECO:0007669"/>
    <property type="project" value="UniProtKB-KW"/>
</dbReference>
<dbReference type="Gene3D" id="3.40.50.300">
    <property type="entry name" value="P-loop containing nucleotide triphosphate hydrolases"/>
    <property type="match status" value="2"/>
</dbReference>
<comment type="caution">
    <text evidence="3">The sequence shown here is derived from an EMBL/GenBank/DDBJ whole genome shotgun (WGS) entry which is preliminary data.</text>
</comment>
<dbReference type="CDD" id="cd18809">
    <property type="entry name" value="SF1_C_RecD"/>
    <property type="match status" value="1"/>
</dbReference>
<protein>
    <recommendedName>
        <fullName evidence="1">ATP-dependent DNA helicase</fullName>
        <ecNumber evidence="1">5.6.2.3</ecNumber>
    </recommendedName>
</protein>
<dbReference type="Pfam" id="PF05970">
    <property type="entry name" value="PIF1"/>
    <property type="match status" value="1"/>
</dbReference>
<evidence type="ECO:0000313" key="3">
    <source>
        <dbReference type="EMBL" id="CAG8600583.1"/>
    </source>
</evidence>
<keyword evidence="1" id="KW-0234">DNA repair</keyword>
<sequence>MFLLLGERIVNSSIQVQYLTTDPPSTRSKAIIPLYMLDSLEDDPYWNDKIEKYFVQPPNPIFDNIRYKTYFETYKLKSTHPNTSNKTVYQDNLGNFFVKRNNQILTRMRSLQIEHGELFFYQQLLLKFSCRFETEMLSGYRNYKDHFLARFPTIYQSIQEQNQEFTLRQTSHALDQFNILIETITSSLNSILTTDILNIIKIQLDSIKILPRVVNTNSTINLPPSSASTEKSYMIHLLLEDFQRTNRNYLLLAPTGIAAQNISGSTIHSALQIIHDKYGFQTLAFHDRELNNSLLQINTLIIDEISMVSGQFLTYISELFESLHKNNNPFRGINVILVGDLAQLPSVTGSPIYQSPIWKIFYPLFLHEPQRQNQDTQFYNLLQKIRMGKINDTTWQILSQKNHETIRSSELDTTLNTTHIVGYRKNADLINRLICTMIPTQENKFMISNSIDVFNNRICNDKSIFREFKNKTNLPETIRIQPGARVMFLTNSQHQHRIANGTIGIITDLDPQLNLVYVSFCIEGAIINTSFTKFTSNFDINGIPASRTQFPIQNAYALTVHKTQGLTLPDVSLNLDKQIFAPGQAYVALSRCTNWNNLKIQSLDSTAFITDQSMIREYRRLELEALESLPLNRPA</sequence>
<keyword evidence="1" id="KW-0233">DNA recombination</keyword>
<dbReference type="AlphaFoldDB" id="A0A9N9CHY5"/>
<dbReference type="GO" id="GO:0005524">
    <property type="term" value="F:ATP binding"/>
    <property type="evidence" value="ECO:0007669"/>
    <property type="project" value="UniProtKB-KW"/>
</dbReference>
<dbReference type="PANTHER" id="PTHR47642">
    <property type="entry name" value="ATP-DEPENDENT DNA HELICASE"/>
    <property type="match status" value="1"/>
</dbReference>
<keyword evidence="1" id="KW-0547">Nucleotide-binding</keyword>
<comment type="catalytic activity">
    <reaction evidence="1">
        <text>ATP + H2O = ADP + phosphate + H(+)</text>
        <dbReference type="Rhea" id="RHEA:13065"/>
        <dbReference type="ChEBI" id="CHEBI:15377"/>
        <dbReference type="ChEBI" id="CHEBI:15378"/>
        <dbReference type="ChEBI" id="CHEBI:30616"/>
        <dbReference type="ChEBI" id="CHEBI:43474"/>
        <dbReference type="ChEBI" id="CHEBI:456216"/>
        <dbReference type="EC" id="5.6.2.3"/>
    </reaction>
</comment>
<keyword evidence="1" id="KW-0227">DNA damage</keyword>
<dbReference type="InterPro" id="IPR010285">
    <property type="entry name" value="DNA_helicase_pif1-like_DEAD"/>
</dbReference>
<keyword evidence="1" id="KW-0067">ATP-binding</keyword>
<dbReference type="PANTHER" id="PTHR47642:SF5">
    <property type="entry name" value="ATP-DEPENDENT DNA HELICASE"/>
    <property type="match status" value="1"/>
</dbReference>
<evidence type="ECO:0000256" key="1">
    <source>
        <dbReference type="RuleBase" id="RU363044"/>
    </source>
</evidence>
<gene>
    <name evidence="3" type="ORF">CPELLU_LOCUS6972</name>
</gene>
<dbReference type="Gene3D" id="2.30.30.940">
    <property type="match status" value="1"/>
</dbReference>
<comment type="cofactor">
    <cofactor evidence="1">
        <name>Mg(2+)</name>
        <dbReference type="ChEBI" id="CHEBI:18420"/>
    </cofactor>
</comment>
<dbReference type="EMBL" id="CAJVQA010004519">
    <property type="protein sequence ID" value="CAG8600583.1"/>
    <property type="molecule type" value="Genomic_DNA"/>
</dbReference>
<keyword evidence="1" id="KW-0378">Hydrolase</keyword>
<dbReference type="GO" id="GO:0016787">
    <property type="term" value="F:hydrolase activity"/>
    <property type="evidence" value="ECO:0007669"/>
    <property type="project" value="UniProtKB-KW"/>
</dbReference>